<feature type="transmembrane region" description="Helical" evidence="1">
    <location>
        <begin position="69"/>
        <end position="90"/>
    </location>
</feature>
<dbReference type="EMBL" id="UINC01059604">
    <property type="protein sequence ID" value="SVB83206.1"/>
    <property type="molecule type" value="Genomic_DNA"/>
</dbReference>
<feature type="transmembrane region" description="Helical" evidence="1">
    <location>
        <begin position="102"/>
        <end position="123"/>
    </location>
</feature>
<keyword evidence="1" id="KW-0472">Membrane</keyword>
<evidence type="ECO:0000256" key="1">
    <source>
        <dbReference type="SAM" id="Phobius"/>
    </source>
</evidence>
<gene>
    <name evidence="2" type="ORF">METZ01_LOCUS236060</name>
</gene>
<name>A0A382H7D3_9ZZZZ</name>
<reference evidence="2" key="1">
    <citation type="submission" date="2018-05" db="EMBL/GenBank/DDBJ databases">
        <authorList>
            <person name="Lanie J.A."/>
            <person name="Ng W.-L."/>
            <person name="Kazmierczak K.M."/>
            <person name="Andrzejewski T.M."/>
            <person name="Davidsen T.M."/>
            <person name="Wayne K.J."/>
            <person name="Tettelin H."/>
            <person name="Glass J.I."/>
            <person name="Rusch D."/>
            <person name="Podicherti R."/>
            <person name="Tsui H.-C.T."/>
            <person name="Winkler M.E."/>
        </authorList>
    </citation>
    <scope>NUCLEOTIDE SEQUENCE</scope>
</reference>
<evidence type="ECO:0000313" key="2">
    <source>
        <dbReference type="EMBL" id="SVB83206.1"/>
    </source>
</evidence>
<accession>A0A382H7D3</accession>
<protein>
    <submittedName>
        <fullName evidence="2">Uncharacterized protein</fullName>
    </submittedName>
</protein>
<sequence>MKIEKQNIVIDLLDAEETIHEGDTFVLTNQRLMVSSKPGRTSNVWEKAQLEECLDPTLKNGGKSSRKWLGYRLLVVGSVMIGLQMIPYLFFGVNTLGKLPDFIESLYFIASMLTATSGTYLTLGSYLNRPPHTSVLFGVPGSKDLLVIFTGWDSEEASELVSKYRRAKRNV</sequence>
<organism evidence="2">
    <name type="scientific">marine metagenome</name>
    <dbReference type="NCBI Taxonomy" id="408172"/>
    <lineage>
        <taxon>unclassified sequences</taxon>
        <taxon>metagenomes</taxon>
        <taxon>ecological metagenomes</taxon>
    </lineage>
</organism>
<proteinExistence type="predicted"/>
<keyword evidence="1" id="KW-0812">Transmembrane</keyword>
<dbReference type="AlphaFoldDB" id="A0A382H7D3"/>
<keyword evidence="1" id="KW-1133">Transmembrane helix</keyword>